<keyword evidence="2" id="KW-0675">Receptor</keyword>
<reference evidence="2 3" key="1">
    <citation type="submission" date="2024-05" db="EMBL/GenBank/DDBJ databases">
        <title>Sphingomonas sp. HF-S3 16S ribosomal RNA gene Genome sequencing and assembly.</title>
        <authorList>
            <person name="Lee H."/>
        </authorList>
    </citation>
    <scope>NUCLEOTIDE SEQUENCE [LARGE SCALE GENOMIC DNA]</scope>
    <source>
        <strain evidence="2 3">HF-S3</strain>
    </source>
</reference>
<dbReference type="Proteomes" id="UP001427805">
    <property type="component" value="Unassembled WGS sequence"/>
</dbReference>
<feature type="signal peptide" evidence="1">
    <location>
        <begin position="1"/>
        <end position="22"/>
    </location>
</feature>
<keyword evidence="1" id="KW-0732">Signal</keyword>
<evidence type="ECO:0000313" key="2">
    <source>
        <dbReference type="EMBL" id="MEN3746967.1"/>
    </source>
</evidence>
<dbReference type="EMBL" id="JBDIZK010000003">
    <property type="protein sequence ID" value="MEN3746967.1"/>
    <property type="molecule type" value="Genomic_DNA"/>
</dbReference>
<proteinExistence type="predicted"/>
<organism evidence="2 3">
    <name type="scientific">Sphingomonas rustica</name>
    <dbReference type="NCBI Taxonomy" id="3103142"/>
    <lineage>
        <taxon>Bacteria</taxon>
        <taxon>Pseudomonadati</taxon>
        <taxon>Pseudomonadota</taxon>
        <taxon>Alphaproteobacteria</taxon>
        <taxon>Sphingomonadales</taxon>
        <taxon>Sphingomonadaceae</taxon>
        <taxon>Sphingomonas</taxon>
    </lineage>
</organism>
<accession>A0ABV0B991</accession>
<dbReference type="RefSeq" id="WP_346245958.1">
    <property type="nucleotide sequence ID" value="NZ_JBDIZK010000003.1"/>
</dbReference>
<keyword evidence="3" id="KW-1185">Reference proteome</keyword>
<evidence type="ECO:0000256" key="1">
    <source>
        <dbReference type="SAM" id="SignalP"/>
    </source>
</evidence>
<sequence>MTMMFRMMIAATAVSVAAPAAAQEVIVTAKRRGADNGYVGVVIPAQRPIIVLKRSADYVIQEVRVAGDTRETAARAEEINATLRNAIATAPKGGVELAVGDYVVEPLSSANYRNLSYGSDGRPDTSQTTILVKVRLAPGVDIAAARERVARFVTSVDKVGRSTMKLWGEPTLSMVNPDQYRSAIIDLIAADAASQAAKFGPAYGVDVTGLDRPVEWSRAGLTEVYLYLPSSYTVTRK</sequence>
<feature type="chain" id="PRO_5045806595" evidence="1">
    <location>
        <begin position="23"/>
        <end position="237"/>
    </location>
</feature>
<evidence type="ECO:0000313" key="3">
    <source>
        <dbReference type="Proteomes" id="UP001427805"/>
    </source>
</evidence>
<gene>
    <name evidence="2" type="ORF">TPR58_07295</name>
</gene>
<protein>
    <submittedName>
        <fullName evidence="2">TonB-dependent receptor</fullName>
    </submittedName>
</protein>
<name>A0ABV0B991_9SPHN</name>
<comment type="caution">
    <text evidence="2">The sequence shown here is derived from an EMBL/GenBank/DDBJ whole genome shotgun (WGS) entry which is preliminary data.</text>
</comment>